<comment type="caution">
    <text evidence="2">The sequence shown here is derived from an EMBL/GenBank/DDBJ whole genome shotgun (WGS) entry which is preliminary data.</text>
</comment>
<evidence type="ECO:0000313" key="3">
    <source>
        <dbReference type="Proteomes" id="UP001597139"/>
    </source>
</evidence>
<dbReference type="EMBL" id="JBHUCZ010000010">
    <property type="protein sequence ID" value="MFD1568271.1"/>
    <property type="molecule type" value="Genomic_DNA"/>
</dbReference>
<feature type="compositionally biased region" description="Acidic residues" evidence="1">
    <location>
        <begin position="239"/>
        <end position="263"/>
    </location>
</feature>
<dbReference type="Gene3D" id="1.20.1260.10">
    <property type="match status" value="1"/>
</dbReference>
<feature type="region of interest" description="Disordered" evidence="1">
    <location>
        <begin position="237"/>
        <end position="318"/>
    </location>
</feature>
<gene>
    <name evidence="2" type="ORF">ACFSAU_12290</name>
</gene>
<feature type="compositionally biased region" description="Basic and acidic residues" evidence="1">
    <location>
        <begin position="1"/>
        <end position="20"/>
    </location>
</feature>
<dbReference type="Proteomes" id="UP001597139">
    <property type="component" value="Unassembled WGS sequence"/>
</dbReference>
<accession>A0ABD6BU91</accession>
<protein>
    <submittedName>
        <fullName evidence="2">Ferritin-like domain-containing protein</fullName>
    </submittedName>
</protein>
<dbReference type="PROSITE" id="PS51318">
    <property type="entry name" value="TAT"/>
    <property type="match status" value="1"/>
</dbReference>
<dbReference type="Pfam" id="PF13668">
    <property type="entry name" value="Ferritin_2"/>
    <property type="match status" value="1"/>
</dbReference>
<dbReference type="SUPFAM" id="SSF47240">
    <property type="entry name" value="Ferritin-like"/>
    <property type="match status" value="1"/>
</dbReference>
<dbReference type="RefSeq" id="WP_267647720.1">
    <property type="nucleotide sequence ID" value="NZ_JANHGR010000002.1"/>
</dbReference>
<dbReference type="PANTHER" id="PTHR38705:SF1">
    <property type="entry name" value="PROTEIN RDS1"/>
    <property type="match status" value="1"/>
</dbReference>
<evidence type="ECO:0000313" key="2">
    <source>
        <dbReference type="EMBL" id="MFD1568271.1"/>
    </source>
</evidence>
<name>A0ABD6BU91_9EURY</name>
<proteinExistence type="predicted"/>
<feature type="compositionally biased region" description="Polar residues" evidence="1">
    <location>
        <begin position="266"/>
        <end position="296"/>
    </location>
</feature>
<reference evidence="2 3" key="1">
    <citation type="journal article" date="2019" name="Int. J. Syst. Evol. Microbiol.">
        <title>The Global Catalogue of Microorganisms (GCM) 10K type strain sequencing project: providing services to taxonomists for standard genome sequencing and annotation.</title>
        <authorList>
            <consortium name="The Broad Institute Genomics Platform"/>
            <consortium name="The Broad Institute Genome Sequencing Center for Infectious Disease"/>
            <person name="Wu L."/>
            <person name="Ma J."/>
        </authorList>
    </citation>
    <scope>NUCLEOTIDE SEQUENCE [LARGE SCALE GENOMIC DNA]</scope>
    <source>
        <strain evidence="2 3">CGMCC 1.12859</strain>
    </source>
</reference>
<sequence>MTDTTEPKPTESADEQDHSRRGFLTRSALTGGALLTLGGGAGVALADEHTGGDGAGTGATFDDVEGTDVDVLNYALSLEHLESAFYQEAMDTFDEDEFLEADALEDYTEEDRQMVYGFVETVADHEAQHVEVLTQAVALLGGDPADPADYDFGFEDVAEFISLAQVLENTGVAAYAGAAPFVESPDLLGAALSIHSVEARHAAMMNAVAGSSPFPNAFDPASSQSEVLDAVSGFIAGEPETEEEDGEETDGDDETETPADEETPMGNETETPMGNETETPMGNETETPMGNETETPMGNETAGNGTAGNETTTTTDGS</sequence>
<dbReference type="InterPro" id="IPR009078">
    <property type="entry name" value="Ferritin-like_SF"/>
</dbReference>
<dbReference type="CDD" id="cd00657">
    <property type="entry name" value="Ferritin_like"/>
    <property type="match status" value="1"/>
</dbReference>
<dbReference type="AlphaFoldDB" id="A0ABD6BU91"/>
<dbReference type="InterPro" id="IPR006311">
    <property type="entry name" value="TAT_signal"/>
</dbReference>
<dbReference type="PANTHER" id="PTHR38705">
    <property type="entry name" value="PROTEIN RDS1"/>
    <property type="match status" value="1"/>
</dbReference>
<dbReference type="InterPro" id="IPR012347">
    <property type="entry name" value="Ferritin-like"/>
</dbReference>
<keyword evidence="3" id="KW-1185">Reference proteome</keyword>
<feature type="compositionally biased region" description="Low complexity" evidence="1">
    <location>
        <begin position="298"/>
        <end position="318"/>
    </location>
</feature>
<organism evidence="2 3">
    <name type="scientific">Halolamina litorea</name>
    <dbReference type="NCBI Taxonomy" id="1515593"/>
    <lineage>
        <taxon>Archaea</taxon>
        <taxon>Methanobacteriati</taxon>
        <taxon>Methanobacteriota</taxon>
        <taxon>Stenosarchaea group</taxon>
        <taxon>Halobacteria</taxon>
        <taxon>Halobacteriales</taxon>
        <taxon>Haloferacaceae</taxon>
    </lineage>
</organism>
<dbReference type="InterPro" id="IPR039254">
    <property type="entry name" value="Rds1"/>
</dbReference>
<evidence type="ECO:0000256" key="1">
    <source>
        <dbReference type="SAM" id="MobiDB-lite"/>
    </source>
</evidence>
<feature type="region of interest" description="Disordered" evidence="1">
    <location>
        <begin position="1"/>
        <end position="21"/>
    </location>
</feature>